<keyword evidence="2" id="KW-0614">Plasmid</keyword>
<proteinExistence type="predicted"/>
<dbReference type="Gene3D" id="1.10.8.730">
    <property type="match status" value="1"/>
</dbReference>
<evidence type="ECO:0000313" key="2">
    <source>
        <dbReference type="EMBL" id="AIW22914.1"/>
    </source>
</evidence>
<dbReference type="Pfam" id="PF19044">
    <property type="entry name" value="P-loop_TraG"/>
    <property type="match status" value="2"/>
</dbReference>
<dbReference type="SUPFAM" id="SSF52540">
    <property type="entry name" value="P-loop containing nucleoside triphosphate hydrolases"/>
    <property type="match status" value="1"/>
</dbReference>
<feature type="domain" description="TraG P-loop" evidence="1">
    <location>
        <begin position="605"/>
        <end position="751"/>
    </location>
</feature>
<dbReference type="Proteomes" id="UP000030081">
    <property type="component" value="Plasmid p319"/>
</dbReference>
<dbReference type="AlphaFoldDB" id="A0AAN0SHY0"/>
<protein>
    <submittedName>
        <fullName evidence="2">Conjugal transfer protein TraC</fullName>
    </submittedName>
</protein>
<sequence length="863" mass="97272">MSESAFWRSGWRAFSNLRNEARKHRPRWHQWLPYRDFDSESMLFINTRSRGFGLALVPLSGANDELVESLNKWVSDLPQGRGWDYQFILHGHNRVGHWLDANAREMAQRGGVCADLAEQERRYAYYAAQHGYMHHQRAHYDLRDYDAYFFMSTSTASPSALVQARAQAETVFHQLGLAVERVEPAKLLTLLRDLIHFDPAQERPEAATYNPLEPLNDQVLAADAELYIHRDRIDTQWHTRQGENARCRQVHLGLTALPHDFRLYALPECLSSIRNVARQVPCPHLICVSFRQEPTGQAEYANNRKIADLTKTVQSKLALFLPSAADELDERRELQKGLSNRQYTLSSMCVGVSLFCRQDDHQAAVQATKEAFGANGLELRVLPMIQAQCLMATLPFMMSEGLWDDCQKTGRIRTIKSSNVVNFFPIVMDRRRLTGGVLLPTLRGQISFFDPFRCGSDNHNIALNGGSGAGKSFFVEQLAKTVFAQGGKVWVLDKGASYKKLTLLLDGVHLDHRHIFLNPFTHLEAMKSRGTEQPETDSSADGFGPIKEALSNITALFATMAAPYQPLDSFQLAILGDAIVQAWQRAGAQTCVDDVQHALRSLAQEQQHDRRIEDIAVQLNKYATQGVYGDTFNRPSLLDPAIDMTTLELDGFNDDVLRPVIFALMVSINQQMYLSGERARRKLCIIEEAWNLLSGNNAQARLFINTGYRTARKFGGAFCTVTQGIDDAFASAEAKACYDNSDIHIMLRQGEGFEAYLRDNPTAFSPLDQHILKHFPRAQEAGYSAVRIKAGGHVSYHRIFADPLTRAYLSTEPHEYAWCEQQMSAGVPLKTAIAATAKHFYGDELDRFEHAMALDTNDPRRTP</sequence>
<gene>
    <name evidence="2" type="ORF">IX92_28185</name>
</gene>
<dbReference type="PANTHER" id="PTHR38467">
    <property type="match status" value="1"/>
</dbReference>
<dbReference type="InterPro" id="IPR027417">
    <property type="entry name" value="P-loop_NTPase"/>
</dbReference>
<dbReference type="KEGG" id="vcy:IX92_28185"/>
<dbReference type="InterPro" id="IPR025955">
    <property type="entry name" value="TraC/Conjuga_ATPase"/>
</dbReference>
<dbReference type="Gene3D" id="3.40.50.300">
    <property type="entry name" value="P-loop containing nucleotide triphosphate hydrolases"/>
    <property type="match status" value="1"/>
</dbReference>
<reference evidence="2 3" key="1">
    <citation type="submission" date="2014-10" db="EMBL/GenBank/DDBJ databases">
        <title>The Complete Genome Sequence for the Shellfish Pathogen Vibrio coralliilyticus RE98 Isolated from a Shellfish Hatchery.</title>
        <authorList>
            <person name="Richards G.P."/>
            <person name="Bono J.L."/>
            <person name="Watson M.A."/>
            <person name="Needleman D.S."/>
        </authorList>
    </citation>
    <scope>NUCLEOTIDE SEQUENCE [LARGE SCALE GENOMIC DNA]</scope>
    <source>
        <strain evidence="2 3">RE98</strain>
        <plasmid evidence="2 3">p319</plasmid>
    </source>
</reference>
<dbReference type="Pfam" id="PF11130">
    <property type="entry name" value="TraC_F_IV"/>
    <property type="match status" value="1"/>
</dbReference>
<feature type="domain" description="TraG P-loop" evidence="1">
    <location>
        <begin position="457"/>
        <end position="526"/>
    </location>
</feature>
<dbReference type="InterPro" id="IPR014117">
    <property type="entry name" value="TraC-F-type"/>
</dbReference>
<dbReference type="InterPro" id="IPR053155">
    <property type="entry name" value="F-pilin_assembly_TraC"/>
</dbReference>
<evidence type="ECO:0000313" key="3">
    <source>
        <dbReference type="Proteomes" id="UP000030081"/>
    </source>
</evidence>
<dbReference type="NCBIfam" id="TIGR02746">
    <property type="entry name" value="TraC-F-type"/>
    <property type="match status" value="1"/>
</dbReference>
<dbReference type="RefSeq" id="WP_043011849.1">
    <property type="nucleotide sequence ID" value="NZ_CP009620.1"/>
</dbReference>
<evidence type="ECO:0000259" key="1">
    <source>
        <dbReference type="Pfam" id="PF19044"/>
    </source>
</evidence>
<dbReference type="InterPro" id="IPR043964">
    <property type="entry name" value="P-loop_TraG"/>
</dbReference>
<name>A0AAN0SHY0_9VIBR</name>
<dbReference type="PANTHER" id="PTHR38467:SF1">
    <property type="entry name" value="CONJUGATIVE TRANSFER: ASSEMBLY"/>
    <property type="match status" value="1"/>
</dbReference>
<accession>A0AAN0SHY0</accession>
<dbReference type="EMBL" id="CP009620">
    <property type="protein sequence ID" value="AIW22914.1"/>
    <property type="molecule type" value="Genomic_DNA"/>
</dbReference>
<keyword evidence="3" id="KW-1185">Reference proteome</keyword>
<geneLocation type="plasmid" evidence="2 3">
    <name>p319</name>
</geneLocation>
<organism evidence="2 3">
    <name type="scientific">Vibrio coralliilyticus</name>
    <dbReference type="NCBI Taxonomy" id="190893"/>
    <lineage>
        <taxon>Bacteria</taxon>
        <taxon>Pseudomonadati</taxon>
        <taxon>Pseudomonadota</taxon>
        <taxon>Gammaproteobacteria</taxon>
        <taxon>Vibrionales</taxon>
        <taxon>Vibrionaceae</taxon>
        <taxon>Vibrio</taxon>
    </lineage>
</organism>